<accession>A0A9Q5N758</accession>
<evidence type="ECO:0000256" key="1">
    <source>
        <dbReference type="SAM" id="Phobius"/>
    </source>
</evidence>
<keyword evidence="1" id="KW-0812">Transmembrane</keyword>
<dbReference type="EMBL" id="LNZH02000199">
    <property type="protein sequence ID" value="OCB86731.1"/>
    <property type="molecule type" value="Genomic_DNA"/>
</dbReference>
<name>A0A9Q5N758_SANBA</name>
<dbReference type="Pfam" id="PF20151">
    <property type="entry name" value="DUF6533"/>
    <property type="match status" value="1"/>
</dbReference>
<dbReference type="Proteomes" id="UP000757232">
    <property type="component" value="Unassembled WGS sequence"/>
</dbReference>
<evidence type="ECO:0000259" key="2">
    <source>
        <dbReference type="Pfam" id="PF20151"/>
    </source>
</evidence>
<keyword evidence="1" id="KW-1133">Transmembrane helix</keyword>
<dbReference type="AlphaFoldDB" id="A0A9Q5N758"/>
<sequence>MVDFDTPAGIEHVAKVIKLTKWCNTSSVVMYVYELMITLDEEVNLIWVGDLCIVSFMKTTIQYLTLVAVREAHSMLTTATASISHAGFSPIHHHYFQSARGIISAVCRLLTHLRVIATLAIDHWLTRDYSIGRVWIRFQWIAGSLIGLMAHHVRCQRVIATLAIDHWLTRDYSIGRVWIRFQWIAGSLIGLMAHLTLELRLYAMFNKSKKILVLLVVGTTAVASCMFGLLIEILQEEEGEKHVTPELSAYIDAHHLCLGTVEFINLGEAPELHMCVKTNVPYLVRIFWIPILAGEALLVSLAVYKGLQTQMQLPNQNEWWSERAPYGFLRFLVRDSVLFFLMVSAPFLATELVWVIAGSDYIEVPVGFAIASSSIWSQRLLLNIRKHRQGPVEELHVTVDSDIPEFSNRDIVLETFRSMKTER</sequence>
<reference evidence="3" key="1">
    <citation type="submission" date="2016-06" db="EMBL/GenBank/DDBJ databases">
        <title>Draft Genome sequence of the fungus Inonotus baumii.</title>
        <authorList>
            <person name="Zhu H."/>
            <person name="Lin W."/>
        </authorList>
    </citation>
    <scope>NUCLEOTIDE SEQUENCE</scope>
    <source>
        <strain evidence="3">821</strain>
    </source>
</reference>
<keyword evidence="1" id="KW-0472">Membrane</keyword>
<proteinExistence type="predicted"/>
<evidence type="ECO:0000313" key="3">
    <source>
        <dbReference type="EMBL" id="OCB86731.1"/>
    </source>
</evidence>
<feature type="transmembrane region" description="Helical" evidence="1">
    <location>
        <begin position="181"/>
        <end position="199"/>
    </location>
</feature>
<feature type="transmembrane region" description="Helical" evidence="1">
    <location>
        <begin position="211"/>
        <end position="231"/>
    </location>
</feature>
<feature type="domain" description="DUF6533" evidence="2">
    <location>
        <begin position="22"/>
        <end position="51"/>
    </location>
</feature>
<organism evidence="3 4">
    <name type="scientific">Sanghuangporus baumii</name>
    <name type="common">Phellinus baumii</name>
    <dbReference type="NCBI Taxonomy" id="108892"/>
    <lineage>
        <taxon>Eukaryota</taxon>
        <taxon>Fungi</taxon>
        <taxon>Dikarya</taxon>
        <taxon>Basidiomycota</taxon>
        <taxon>Agaricomycotina</taxon>
        <taxon>Agaricomycetes</taxon>
        <taxon>Hymenochaetales</taxon>
        <taxon>Hymenochaetaceae</taxon>
        <taxon>Sanghuangporus</taxon>
    </lineage>
</organism>
<dbReference type="InterPro" id="IPR045340">
    <property type="entry name" value="DUF6533"/>
</dbReference>
<comment type="caution">
    <text evidence="3">The sequence shown here is derived from an EMBL/GenBank/DDBJ whole genome shotgun (WGS) entry which is preliminary data.</text>
</comment>
<protein>
    <recommendedName>
        <fullName evidence="2">DUF6533 domain-containing protein</fullName>
    </recommendedName>
</protein>
<evidence type="ECO:0000313" key="4">
    <source>
        <dbReference type="Proteomes" id="UP000757232"/>
    </source>
</evidence>
<gene>
    <name evidence="3" type="ORF">A7U60_g6190</name>
</gene>
<feature type="transmembrane region" description="Helical" evidence="1">
    <location>
        <begin position="337"/>
        <end position="356"/>
    </location>
</feature>
<keyword evidence="4" id="KW-1185">Reference proteome</keyword>
<dbReference type="OrthoDB" id="3349377at2759"/>
<feature type="transmembrane region" description="Helical" evidence="1">
    <location>
        <begin position="282"/>
        <end position="304"/>
    </location>
</feature>